<dbReference type="AlphaFoldDB" id="A0A6A6VWK2"/>
<reference evidence="2" key="1">
    <citation type="journal article" date="2020" name="Stud. Mycol.">
        <title>101 Dothideomycetes genomes: a test case for predicting lifestyles and emergence of pathogens.</title>
        <authorList>
            <person name="Haridas S."/>
            <person name="Albert R."/>
            <person name="Binder M."/>
            <person name="Bloem J."/>
            <person name="Labutti K."/>
            <person name="Salamov A."/>
            <person name="Andreopoulos B."/>
            <person name="Baker S."/>
            <person name="Barry K."/>
            <person name="Bills G."/>
            <person name="Bluhm B."/>
            <person name="Cannon C."/>
            <person name="Castanera R."/>
            <person name="Culley D."/>
            <person name="Daum C."/>
            <person name="Ezra D."/>
            <person name="Gonzalez J."/>
            <person name="Henrissat B."/>
            <person name="Kuo A."/>
            <person name="Liang C."/>
            <person name="Lipzen A."/>
            <person name="Lutzoni F."/>
            <person name="Magnuson J."/>
            <person name="Mondo S."/>
            <person name="Nolan M."/>
            <person name="Ohm R."/>
            <person name="Pangilinan J."/>
            <person name="Park H.-J."/>
            <person name="Ramirez L."/>
            <person name="Alfaro M."/>
            <person name="Sun H."/>
            <person name="Tritt A."/>
            <person name="Yoshinaga Y."/>
            <person name="Zwiers L.-H."/>
            <person name="Turgeon B."/>
            <person name="Goodwin S."/>
            <person name="Spatafora J."/>
            <person name="Crous P."/>
            <person name="Grigoriev I."/>
        </authorList>
    </citation>
    <scope>NUCLEOTIDE SEQUENCE</scope>
    <source>
        <strain evidence="2">CBS 121739</strain>
    </source>
</reference>
<protein>
    <submittedName>
        <fullName evidence="2">Uncharacterized protein</fullName>
    </submittedName>
</protein>
<feature type="compositionally biased region" description="Basic residues" evidence="1">
    <location>
        <begin position="25"/>
        <end position="36"/>
    </location>
</feature>
<evidence type="ECO:0000256" key="1">
    <source>
        <dbReference type="SAM" id="MobiDB-lite"/>
    </source>
</evidence>
<evidence type="ECO:0000313" key="3">
    <source>
        <dbReference type="Proteomes" id="UP000799437"/>
    </source>
</evidence>
<evidence type="ECO:0000313" key="2">
    <source>
        <dbReference type="EMBL" id="KAF2754972.1"/>
    </source>
</evidence>
<organism evidence="2 3">
    <name type="scientific">Pseudovirgaria hyperparasitica</name>
    <dbReference type="NCBI Taxonomy" id="470096"/>
    <lineage>
        <taxon>Eukaryota</taxon>
        <taxon>Fungi</taxon>
        <taxon>Dikarya</taxon>
        <taxon>Ascomycota</taxon>
        <taxon>Pezizomycotina</taxon>
        <taxon>Dothideomycetes</taxon>
        <taxon>Dothideomycetes incertae sedis</taxon>
        <taxon>Acrospermales</taxon>
        <taxon>Acrospermaceae</taxon>
        <taxon>Pseudovirgaria</taxon>
    </lineage>
</organism>
<dbReference type="RefSeq" id="XP_033597423.1">
    <property type="nucleotide sequence ID" value="XM_033739043.1"/>
</dbReference>
<feature type="compositionally biased region" description="Polar residues" evidence="1">
    <location>
        <begin position="120"/>
        <end position="139"/>
    </location>
</feature>
<accession>A0A6A6VWK2</accession>
<sequence>MARRDIIDLTNDDKTSVTSDEGRLPHRLSRRAHRASQSRDPPLASVSTTPKRKRKAHQLHDHLTISSGDDTKIVSADDSRPASGVPTRVKSHELQPARKKTRTPSDQPSPTKGQDLAASTKRQPGLTTTLHESINSAKTSNRRIGVVSNETVLENDAAPIASTDSSTRLRDATVNRSKVSEAEEVGIARIDTVNPSKHLRNAVANPLRVSEAAAARLADTAMVYSSRLINYDDRISHKTSILSGEGGPRVVEEDATSPKEVTQVRSFDAVDTANADSNQGAHEVESTEQRRTVPIVNRNHKSFDQHSEWFELMTIRHRQGRGRRGSF</sequence>
<feature type="region of interest" description="Disordered" evidence="1">
    <location>
        <begin position="1"/>
        <end position="141"/>
    </location>
</feature>
<gene>
    <name evidence="2" type="ORF">EJ05DRAFT_118113</name>
</gene>
<feature type="compositionally biased region" description="Basic and acidic residues" evidence="1">
    <location>
        <begin position="1"/>
        <end position="24"/>
    </location>
</feature>
<dbReference type="EMBL" id="ML996578">
    <property type="protein sequence ID" value="KAF2754972.1"/>
    <property type="molecule type" value="Genomic_DNA"/>
</dbReference>
<dbReference type="GeneID" id="54480097"/>
<dbReference type="Proteomes" id="UP000799437">
    <property type="component" value="Unassembled WGS sequence"/>
</dbReference>
<feature type="compositionally biased region" description="Basic and acidic residues" evidence="1">
    <location>
        <begin position="58"/>
        <end position="80"/>
    </location>
</feature>
<keyword evidence="3" id="KW-1185">Reference proteome</keyword>
<name>A0A6A6VWK2_9PEZI</name>
<proteinExistence type="predicted"/>